<sequence>MSFIPGPECVPCLDGLARAVLAGCGLLPGAAKTGPLAARLDEVIADGLARGHSPALIASRFLALARRESGVDDPFAAKKRQDMAAARRAAAGLGPLPATLAAVARAAILGNALDHFTGPGQDGPWRGGLGELRLGVDDLAQAEALLRPGALVAILADNCGEQAFDRPLVGHLLGRGCQVAYVVKSAPAQNDLTLDDLRHAGEDYGLGRIVGTGSAQVGLDPREVSAEIGALLARADLVIAKGMGHYETLRPAAGLWPHGGPPRPLLLLFLAKCAPVARSLDLAPGQGVALLIPPAEV</sequence>
<proteinExistence type="predicted"/>
<dbReference type="PIRSF" id="PIRSF006593">
    <property type="entry name" value="UCP006593"/>
    <property type="match status" value="1"/>
</dbReference>
<dbReference type="RefSeq" id="WP_013259435.1">
    <property type="nucleotide sequence ID" value="NC_014365.1"/>
</dbReference>
<name>E1QKA3_DESB2</name>
<dbReference type="Pfam" id="PF01937">
    <property type="entry name" value="ARMT1-like_dom"/>
    <property type="match status" value="1"/>
</dbReference>
<dbReference type="OrthoDB" id="9796465at2"/>
<organism evidence="2 3">
    <name type="scientific">Desulfarculus baarsii (strain ATCC 33931 / DSM 2075 / LMG 7858 / VKM B-1802 / 2st14)</name>
    <dbReference type="NCBI Taxonomy" id="644282"/>
    <lineage>
        <taxon>Bacteria</taxon>
        <taxon>Pseudomonadati</taxon>
        <taxon>Thermodesulfobacteriota</taxon>
        <taxon>Desulfarculia</taxon>
        <taxon>Desulfarculales</taxon>
        <taxon>Desulfarculaceae</taxon>
        <taxon>Desulfarculus</taxon>
    </lineage>
</organism>
<dbReference type="KEGG" id="dbr:Deba_2642"/>
<dbReference type="AlphaFoldDB" id="E1QKA3"/>
<evidence type="ECO:0000313" key="2">
    <source>
        <dbReference type="EMBL" id="ADK85996.1"/>
    </source>
</evidence>
<dbReference type="SUPFAM" id="SSF111321">
    <property type="entry name" value="AF1104-like"/>
    <property type="match status" value="1"/>
</dbReference>
<dbReference type="HOGENOM" id="CLU_071520_1_0_7"/>
<feature type="domain" description="Damage-control phosphatase ARMT1-like metal-binding" evidence="1">
    <location>
        <begin position="38"/>
        <end position="281"/>
    </location>
</feature>
<keyword evidence="3" id="KW-1185">Reference proteome</keyword>
<dbReference type="InterPro" id="IPR036075">
    <property type="entry name" value="ARMT-1-like_metal-bd_sf"/>
</dbReference>
<protein>
    <recommendedName>
        <fullName evidence="1">Damage-control phosphatase ARMT1-like metal-binding domain-containing protein</fullName>
    </recommendedName>
</protein>
<dbReference type="STRING" id="644282.Deba_2642"/>
<dbReference type="Gene3D" id="3.40.50.10880">
    <property type="entry name" value="Uncharacterised protein PF01937, DUF89, domain 3"/>
    <property type="match status" value="1"/>
</dbReference>
<gene>
    <name evidence="2" type="ordered locus">Deba_2642</name>
</gene>
<dbReference type="Proteomes" id="UP000009047">
    <property type="component" value="Chromosome"/>
</dbReference>
<dbReference type="InterPro" id="IPR002791">
    <property type="entry name" value="ARMT1-like_metal-bd"/>
</dbReference>
<evidence type="ECO:0000259" key="1">
    <source>
        <dbReference type="Pfam" id="PF01937"/>
    </source>
</evidence>
<accession>E1QKA3</accession>
<dbReference type="EMBL" id="CP002085">
    <property type="protein sequence ID" value="ADK85996.1"/>
    <property type="molecule type" value="Genomic_DNA"/>
</dbReference>
<dbReference type="eggNOG" id="COG1578">
    <property type="taxonomic scope" value="Bacteria"/>
</dbReference>
<dbReference type="InterPro" id="IPR014444">
    <property type="entry name" value="PH1575-like"/>
</dbReference>
<reference evidence="2 3" key="1">
    <citation type="journal article" date="2010" name="Stand. Genomic Sci.">
        <title>Complete genome sequence of Desulfarculus baarsii type strain (2st14).</title>
        <authorList>
            <person name="Sun H."/>
            <person name="Spring S."/>
            <person name="Lapidus A."/>
            <person name="Davenport K."/>
            <person name="Del Rio T.G."/>
            <person name="Tice H."/>
            <person name="Nolan M."/>
            <person name="Copeland A."/>
            <person name="Cheng J.F."/>
            <person name="Lucas S."/>
            <person name="Tapia R."/>
            <person name="Goodwin L."/>
            <person name="Pitluck S."/>
            <person name="Ivanova N."/>
            <person name="Pagani I."/>
            <person name="Mavromatis K."/>
            <person name="Ovchinnikova G."/>
            <person name="Pati A."/>
            <person name="Chen A."/>
            <person name="Palaniappan K."/>
            <person name="Hauser L."/>
            <person name="Chang Y.J."/>
            <person name="Jeffries C.D."/>
            <person name="Detter J.C."/>
            <person name="Han C."/>
            <person name="Rohde M."/>
            <person name="Brambilla E."/>
            <person name="Goker M."/>
            <person name="Woyke T."/>
            <person name="Bristow J."/>
            <person name="Eisen J.A."/>
            <person name="Markowitz V."/>
            <person name="Hugenholtz P."/>
            <person name="Kyrpides N.C."/>
            <person name="Klenk H.P."/>
            <person name="Land M."/>
        </authorList>
    </citation>
    <scope>NUCLEOTIDE SEQUENCE [LARGE SCALE GENOMIC DNA]</scope>
    <source>
        <strain evidence="3">ATCC 33931 / DSM 2075 / LMG 7858 / VKM B-1802 / 2st14</strain>
    </source>
</reference>
<evidence type="ECO:0000313" key="3">
    <source>
        <dbReference type="Proteomes" id="UP000009047"/>
    </source>
</evidence>